<feature type="domain" description="CHK kinase-like" evidence="1">
    <location>
        <begin position="1"/>
        <end position="136"/>
    </location>
</feature>
<dbReference type="Pfam" id="PF02958">
    <property type="entry name" value="EcKL"/>
    <property type="match status" value="1"/>
</dbReference>
<dbReference type="InterPro" id="IPR015897">
    <property type="entry name" value="CHK_kinase-like"/>
</dbReference>
<accession>A0AAD8AKW0</accession>
<reference evidence="2" key="1">
    <citation type="journal article" date="2023" name="IScience">
        <title>Live-bearing cockroach genome reveals convergent evolutionary mechanisms linked to viviparity in insects and beyond.</title>
        <authorList>
            <person name="Fouks B."/>
            <person name="Harrison M.C."/>
            <person name="Mikhailova A.A."/>
            <person name="Marchal E."/>
            <person name="English S."/>
            <person name="Carruthers M."/>
            <person name="Jennings E.C."/>
            <person name="Chiamaka E.L."/>
            <person name="Frigard R.A."/>
            <person name="Pippel M."/>
            <person name="Attardo G.M."/>
            <person name="Benoit J.B."/>
            <person name="Bornberg-Bauer E."/>
            <person name="Tobe S.S."/>
        </authorList>
    </citation>
    <scope>NUCLEOTIDE SEQUENCE</scope>
    <source>
        <strain evidence="2">Stay&amp;Tobe</strain>
    </source>
</reference>
<evidence type="ECO:0000259" key="1">
    <source>
        <dbReference type="SMART" id="SM00587"/>
    </source>
</evidence>
<dbReference type="PANTHER" id="PTHR11012:SF55">
    <property type="entry name" value="BHLH DOMAIN-CONTAINING PROTEIN"/>
    <property type="match status" value="1"/>
</dbReference>
<dbReference type="Gene3D" id="3.90.1200.10">
    <property type="match status" value="1"/>
</dbReference>
<sequence length="214" mass="24900">MDNDEILNDWINSTVGYVKPLPECIPYLERIEEDVHKYFNLKGKATEPPPREPFATLVHNDFWVNNIMFKYQKSSDNNSSIPVKVKIVDFQLTTYASPVRDLIFLLFTSSEEGLVEKHYDYLISLYHKEFFTVLEKLGCDTKPFSYKHFLEELNACAPQEFSHVLFMLNPINADTTDIDMPNMNLDGVLINRAGEIYNKKAKFLVQTFVEKGWL</sequence>
<dbReference type="PANTHER" id="PTHR11012">
    <property type="entry name" value="PROTEIN KINASE-LIKE DOMAIN-CONTAINING"/>
    <property type="match status" value="1"/>
</dbReference>
<protein>
    <recommendedName>
        <fullName evidence="1">CHK kinase-like domain-containing protein</fullName>
    </recommendedName>
</protein>
<dbReference type="SMART" id="SM00587">
    <property type="entry name" value="CHK"/>
    <property type="match status" value="1"/>
</dbReference>
<dbReference type="Proteomes" id="UP001233999">
    <property type="component" value="Unassembled WGS sequence"/>
</dbReference>
<dbReference type="AlphaFoldDB" id="A0AAD8AKW0"/>
<evidence type="ECO:0000313" key="2">
    <source>
        <dbReference type="EMBL" id="KAJ9600541.1"/>
    </source>
</evidence>
<evidence type="ECO:0000313" key="3">
    <source>
        <dbReference type="Proteomes" id="UP001233999"/>
    </source>
</evidence>
<reference evidence="2" key="2">
    <citation type="submission" date="2023-05" db="EMBL/GenBank/DDBJ databases">
        <authorList>
            <person name="Fouks B."/>
        </authorList>
    </citation>
    <scope>NUCLEOTIDE SEQUENCE</scope>
    <source>
        <strain evidence="2">Stay&amp;Tobe</strain>
        <tissue evidence="2">Testes</tissue>
    </source>
</reference>
<keyword evidence="3" id="KW-1185">Reference proteome</keyword>
<name>A0AAD8AKW0_DIPPU</name>
<dbReference type="SUPFAM" id="SSF56112">
    <property type="entry name" value="Protein kinase-like (PK-like)"/>
    <property type="match status" value="1"/>
</dbReference>
<comment type="caution">
    <text evidence="2">The sequence shown here is derived from an EMBL/GenBank/DDBJ whole genome shotgun (WGS) entry which is preliminary data.</text>
</comment>
<dbReference type="InterPro" id="IPR004119">
    <property type="entry name" value="EcKL"/>
</dbReference>
<dbReference type="InterPro" id="IPR011009">
    <property type="entry name" value="Kinase-like_dom_sf"/>
</dbReference>
<organism evidence="2 3">
    <name type="scientific">Diploptera punctata</name>
    <name type="common">Pacific beetle cockroach</name>
    <dbReference type="NCBI Taxonomy" id="6984"/>
    <lineage>
        <taxon>Eukaryota</taxon>
        <taxon>Metazoa</taxon>
        <taxon>Ecdysozoa</taxon>
        <taxon>Arthropoda</taxon>
        <taxon>Hexapoda</taxon>
        <taxon>Insecta</taxon>
        <taxon>Pterygota</taxon>
        <taxon>Neoptera</taxon>
        <taxon>Polyneoptera</taxon>
        <taxon>Dictyoptera</taxon>
        <taxon>Blattodea</taxon>
        <taxon>Blaberoidea</taxon>
        <taxon>Blaberidae</taxon>
        <taxon>Diplopterinae</taxon>
        <taxon>Diploptera</taxon>
    </lineage>
</organism>
<proteinExistence type="predicted"/>
<dbReference type="EMBL" id="JASPKZ010000357">
    <property type="protein sequence ID" value="KAJ9600541.1"/>
    <property type="molecule type" value="Genomic_DNA"/>
</dbReference>
<gene>
    <name evidence="2" type="ORF">L9F63_026324</name>
</gene>